<evidence type="ECO:0000256" key="1">
    <source>
        <dbReference type="ARBA" id="ARBA00022741"/>
    </source>
</evidence>
<gene>
    <name evidence="5" type="primary">AVEN_50382_1</name>
    <name evidence="5" type="ORF">TNCV_1941191</name>
</gene>
<evidence type="ECO:0000313" key="5">
    <source>
        <dbReference type="EMBL" id="GFY09309.1"/>
    </source>
</evidence>
<dbReference type="EMBL" id="BMAU01021289">
    <property type="protein sequence ID" value="GFY09309.1"/>
    <property type="molecule type" value="Genomic_DNA"/>
</dbReference>
<dbReference type="Proteomes" id="UP000887159">
    <property type="component" value="Unassembled WGS sequence"/>
</dbReference>
<feature type="region of interest" description="Disordered" evidence="3">
    <location>
        <begin position="466"/>
        <end position="514"/>
    </location>
</feature>
<proteinExistence type="predicted"/>
<evidence type="ECO:0000313" key="6">
    <source>
        <dbReference type="Proteomes" id="UP000887159"/>
    </source>
</evidence>
<accession>A0A8X6VJ93</accession>
<dbReference type="Gene3D" id="3.40.50.300">
    <property type="entry name" value="P-loop containing nucleotide triphosphate hydrolases"/>
    <property type="match status" value="1"/>
</dbReference>
<feature type="domain" description="SF3 helicase" evidence="4">
    <location>
        <begin position="169"/>
        <end position="377"/>
    </location>
</feature>
<dbReference type="SUPFAM" id="SSF52540">
    <property type="entry name" value="P-loop containing nucleoside triphosphate hydrolases"/>
    <property type="match status" value="1"/>
</dbReference>
<dbReference type="InterPro" id="IPR027417">
    <property type="entry name" value="P-loop_NTPase"/>
</dbReference>
<feature type="compositionally biased region" description="Polar residues" evidence="3">
    <location>
        <begin position="491"/>
        <end position="506"/>
    </location>
</feature>
<dbReference type="InterPro" id="IPR001257">
    <property type="entry name" value="Parvovirus_NS1_helicase"/>
</dbReference>
<feature type="region of interest" description="Disordered" evidence="3">
    <location>
        <begin position="410"/>
        <end position="441"/>
    </location>
</feature>
<keyword evidence="1" id="KW-0547">Nucleotide-binding</keyword>
<organism evidence="5 6">
    <name type="scientific">Trichonephila clavipes</name>
    <name type="common">Golden silk orbweaver</name>
    <name type="synonym">Nephila clavipes</name>
    <dbReference type="NCBI Taxonomy" id="2585209"/>
    <lineage>
        <taxon>Eukaryota</taxon>
        <taxon>Metazoa</taxon>
        <taxon>Ecdysozoa</taxon>
        <taxon>Arthropoda</taxon>
        <taxon>Chelicerata</taxon>
        <taxon>Arachnida</taxon>
        <taxon>Araneae</taxon>
        <taxon>Araneomorphae</taxon>
        <taxon>Entelegynae</taxon>
        <taxon>Araneoidea</taxon>
        <taxon>Nephilidae</taxon>
        <taxon>Trichonephila</taxon>
    </lineage>
</organism>
<comment type="caution">
    <text evidence="5">The sequence shown here is derived from an EMBL/GenBank/DDBJ whole genome shotgun (WGS) entry which is preliminary data.</text>
</comment>
<keyword evidence="2" id="KW-0067">ATP-binding</keyword>
<keyword evidence="6" id="KW-1185">Reference proteome</keyword>
<dbReference type="GO" id="GO:0005524">
    <property type="term" value="F:ATP binding"/>
    <property type="evidence" value="ECO:0007669"/>
    <property type="project" value="UniProtKB-KW"/>
</dbReference>
<dbReference type="Pfam" id="PF01057">
    <property type="entry name" value="Parvo_NS1"/>
    <property type="match status" value="1"/>
</dbReference>
<feature type="compositionally biased region" description="Polar residues" evidence="3">
    <location>
        <begin position="411"/>
        <end position="422"/>
    </location>
</feature>
<dbReference type="GO" id="GO:0019079">
    <property type="term" value="P:viral genome replication"/>
    <property type="evidence" value="ECO:0007669"/>
    <property type="project" value="InterPro"/>
</dbReference>
<evidence type="ECO:0000256" key="2">
    <source>
        <dbReference type="ARBA" id="ARBA00022840"/>
    </source>
</evidence>
<evidence type="ECO:0000256" key="3">
    <source>
        <dbReference type="SAM" id="MobiDB-lite"/>
    </source>
</evidence>
<dbReference type="InterPro" id="IPR014015">
    <property type="entry name" value="Helicase_SF3_DNA-vir"/>
</dbReference>
<name>A0A8X6VJ93_TRICX</name>
<reference evidence="5" key="1">
    <citation type="submission" date="2020-08" db="EMBL/GenBank/DDBJ databases">
        <title>Multicomponent nature underlies the extraordinary mechanical properties of spider dragline silk.</title>
        <authorList>
            <person name="Kono N."/>
            <person name="Nakamura H."/>
            <person name="Mori M."/>
            <person name="Yoshida Y."/>
            <person name="Ohtoshi R."/>
            <person name="Malay A.D."/>
            <person name="Moran D.A.P."/>
            <person name="Tomita M."/>
            <person name="Numata K."/>
            <person name="Arakawa K."/>
        </authorList>
    </citation>
    <scope>NUCLEOTIDE SEQUENCE</scope>
</reference>
<dbReference type="AlphaFoldDB" id="A0A8X6VJ93"/>
<sequence length="514" mass="58819">MDTQFSYRAIVFGLKPGKTFDESLQIKKKLKLRTVIISEHPEGDDNCEYQCLHCHGMVEHSEKYRFDSDRIFNEIKTLCTFFKSELKLPVNFAAYLKLEPRTMIFINELEGSDLTCILSQITEELLEQVVFDKPYQDLCVEYNNDKNQCMSPYNSADIMDQWCKFQGIDPFEFAVTIRDLMDQKHRKLNTVILEGEPNSGKTYIAKSLTKACIFYGDVSTAVAGYGFMWQDSVNKRMILINEPFFDRRCVEELKTILEGTKTFVKVKGKGDEYLRPTPCMITTNMPVWIQCPTAEKAILARTLKYYKNLKACPFLKQVTKDLHPRWLGLLLIRYAKTCIPVYFSDSDDECTPPAIDTVAPVLTSLNKIKLEDRGTNLTDFAGNTTSTSPPWAPKKLIKDSTRQRLRLAGLETSSPNLSQSKVQSEDYQGHSTCLGKETPRNLSKSLKRLLSRSPDHKKDQAKLIHTIKPDQHQSILKKTSPEISKPAEIWHQNNLEQNLQRSQSPSLLEGLSPK</sequence>
<evidence type="ECO:0000259" key="4">
    <source>
        <dbReference type="PROSITE" id="PS51206"/>
    </source>
</evidence>
<dbReference type="PROSITE" id="PS51206">
    <property type="entry name" value="SF3_HELICASE_1"/>
    <property type="match status" value="1"/>
</dbReference>
<protein>
    <submittedName>
        <fullName evidence="5">Parvo_NS1 domain-containing protein</fullName>
    </submittedName>
</protein>